<keyword evidence="2" id="KW-1185">Reference proteome</keyword>
<protein>
    <submittedName>
        <fullName evidence="1">Uncharacterized protein</fullName>
    </submittedName>
</protein>
<comment type="caution">
    <text evidence="1">The sequence shown here is derived from an EMBL/GenBank/DDBJ whole genome shotgun (WGS) entry which is preliminary data.</text>
</comment>
<dbReference type="EMBL" id="JAYMYR010000001">
    <property type="protein sequence ID" value="KAK7382616.1"/>
    <property type="molecule type" value="Genomic_DNA"/>
</dbReference>
<accession>A0AAN9RT08</accession>
<organism evidence="1 2">
    <name type="scientific">Phaseolus coccineus</name>
    <name type="common">Scarlet runner bean</name>
    <name type="synonym">Phaseolus multiflorus</name>
    <dbReference type="NCBI Taxonomy" id="3886"/>
    <lineage>
        <taxon>Eukaryota</taxon>
        <taxon>Viridiplantae</taxon>
        <taxon>Streptophyta</taxon>
        <taxon>Embryophyta</taxon>
        <taxon>Tracheophyta</taxon>
        <taxon>Spermatophyta</taxon>
        <taxon>Magnoliopsida</taxon>
        <taxon>eudicotyledons</taxon>
        <taxon>Gunneridae</taxon>
        <taxon>Pentapetalae</taxon>
        <taxon>rosids</taxon>
        <taxon>fabids</taxon>
        <taxon>Fabales</taxon>
        <taxon>Fabaceae</taxon>
        <taxon>Papilionoideae</taxon>
        <taxon>50 kb inversion clade</taxon>
        <taxon>NPAAA clade</taxon>
        <taxon>indigoferoid/millettioid clade</taxon>
        <taxon>Phaseoleae</taxon>
        <taxon>Phaseolus</taxon>
    </lineage>
</organism>
<proteinExistence type="predicted"/>
<gene>
    <name evidence="1" type="ORF">VNO80_01558</name>
</gene>
<evidence type="ECO:0000313" key="2">
    <source>
        <dbReference type="Proteomes" id="UP001374584"/>
    </source>
</evidence>
<reference evidence="1 2" key="1">
    <citation type="submission" date="2024-01" db="EMBL/GenBank/DDBJ databases">
        <title>The genomes of 5 underutilized Papilionoideae crops provide insights into root nodulation and disease resistanc.</title>
        <authorList>
            <person name="Jiang F."/>
        </authorList>
    </citation>
    <scope>NUCLEOTIDE SEQUENCE [LARGE SCALE GENOMIC DNA]</scope>
    <source>
        <strain evidence="1">JINMINGXINNONG_FW02</strain>
        <tissue evidence="1">Leaves</tissue>
    </source>
</reference>
<name>A0AAN9RT08_PHACN</name>
<evidence type="ECO:0000313" key="1">
    <source>
        <dbReference type="EMBL" id="KAK7382616.1"/>
    </source>
</evidence>
<dbReference type="AlphaFoldDB" id="A0AAN9RT08"/>
<dbReference type="Proteomes" id="UP001374584">
    <property type="component" value="Unassembled WGS sequence"/>
</dbReference>
<sequence length="155" mass="17607">MKINEIMCQIAIEESVIKVKSCYIGNWENSSNDDELRSNLGRERFESEGSEIGRNLKFHNDIGEEMTVEEVEKFLCSESWRPDVGVEDRGDDVEGEQLSGLQNTRRLNEAIDELGGQFGCFKEVVDKLECGNAHEQSPSTAANQRWKLKDNYADV</sequence>